<dbReference type="InterPro" id="IPR001278">
    <property type="entry name" value="Arg-tRNA-ligase"/>
</dbReference>
<proteinExistence type="inferred from homology"/>
<evidence type="ECO:0000313" key="15">
    <source>
        <dbReference type="EMBL" id="PSB00878.1"/>
    </source>
</evidence>
<evidence type="ECO:0000256" key="12">
    <source>
        <dbReference type="RuleBase" id="RU363038"/>
    </source>
</evidence>
<dbReference type="InterPro" id="IPR036695">
    <property type="entry name" value="Arg-tRNA-synth_N_sf"/>
</dbReference>
<dbReference type="GO" id="GO:0005524">
    <property type="term" value="F:ATP binding"/>
    <property type="evidence" value="ECO:0007669"/>
    <property type="project" value="UniProtKB-UniRule"/>
</dbReference>
<evidence type="ECO:0000256" key="8">
    <source>
        <dbReference type="ARBA" id="ARBA00022917"/>
    </source>
</evidence>
<comment type="catalytic activity">
    <reaction evidence="10 11">
        <text>tRNA(Arg) + L-arginine + ATP = L-arginyl-tRNA(Arg) + AMP + diphosphate</text>
        <dbReference type="Rhea" id="RHEA:20301"/>
        <dbReference type="Rhea" id="RHEA-COMP:9658"/>
        <dbReference type="Rhea" id="RHEA-COMP:9673"/>
        <dbReference type="ChEBI" id="CHEBI:30616"/>
        <dbReference type="ChEBI" id="CHEBI:32682"/>
        <dbReference type="ChEBI" id="CHEBI:33019"/>
        <dbReference type="ChEBI" id="CHEBI:78442"/>
        <dbReference type="ChEBI" id="CHEBI:78513"/>
        <dbReference type="ChEBI" id="CHEBI:456215"/>
        <dbReference type="EC" id="6.1.1.19"/>
    </reaction>
</comment>
<keyword evidence="9 11" id="KW-0030">Aminoacyl-tRNA synthetase</keyword>
<evidence type="ECO:0000256" key="7">
    <source>
        <dbReference type="ARBA" id="ARBA00022840"/>
    </source>
</evidence>
<dbReference type="CDD" id="cd07956">
    <property type="entry name" value="Anticodon_Ia_Arg"/>
    <property type="match status" value="1"/>
</dbReference>
<organism evidence="15 16">
    <name type="scientific">Merismopedia glauca CCAP 1448/3</name>
    <dbReference type="NCBI Taxonomy" id="1296344"/>
    <lineage>
        <taxon>Bacteria</taxon>
        <taxon>Bacillati</taxon>
        <taxon>Cyanobacteriota</taxon>
        <taxon>Cyanophyceae</taxon>
        <taxon>Synechococcales</taxon>
        <taxon>Merismopediaceae</taxon>
        <taxon>Merismopedia</taxon>
    </lineage>
</organism>
<keyword evidence="8 11" id="KW-0648">Protein biosynthesis</keyword>
<dbReference type="PANTHER" id="PTHR11956">
    <property type="entry name" value="ARGINYL-TRNA SYNTHETASE"/>
    <property type="match status" value="1"/>
</dbReference>
<protein>
    <recommendedName>
        <fullName evidence="11">Arginine--tRNA ligase</fullName>
        <ecNumber evidence="11">6.1.1.19</ecNumber>
    </recommendedName>
    <alternativeName>
        <fullName evidence="11">Arginyl-tRNA synthetase</fullName>
        <shortName evidence="11">ArgRS</shortName>
    </alternativeName>
</protein>
<dbReference type="Proteomes" id="UP000238762">
    <property type="component" value="Unassembled WGS sequence"/>
</dbReference>
<dbReference type="InterPro" id="IPR001412">
    <property type="entry name" value="aa-tRNA-synth_I_CS"/>
</dbReference>
<evidence type="ECO:0000256" key="3">
    <source>
        <dbReference type="ARBA" id="ARBA00011245"/>
    </source>
</evidence>
<dbReference type="SMART" id="SM00836">
    <property type="entry name" value="DALR_1"/>
    <property type="match status" value="1"/>
</dbReference>
<keyword evidence="6 11" id="KW-0547">Nucleotide-binding</keyword>
<evidence type="ECO:0000256" key="4">
    <source>
        <dbReference type="ARBA" id="ARBA00022490"/>
    </source>
</evidence>
<dbReference type="SUPFAM" id="SSF55190">
    <property type="entry name" value="Arginyl-tRNA synthetase (ArgRS), N-terminal 'additional' domain"/>
    <property type="match status" value="1"/>
</dbReference>
<dbReference type="Pfam" id="PF00750">
    <property type="entry name" value="tRNA-synt_1d"/>
    <property type="match status" value="1"/>
</dbReference>
<dbReference type="OrthoDB" id="9805987at2"/>
<dbReference type="PROSITE" id="PS00178">
    <property type="entry name" value="AA_TRNA_LIGASE_I"/>
    <property type="match status" value="1"/>
</dbReference>
<evidence type="ECO:0000256" key="10">
    <source>
        <dbReference type="ARBA" id="ARBA00049339"/>
    </source>
</evidence>
<dbReference type="InterPro" id="IPR009080">
    <property type="entry name" value="tRNAsynth_Ia_anticodon-bd"/>
</dbReference>
<dbReference type="SUPFAM" id="SSF52374">
    <property type="entry name" value="Nucleotidylyl transferase"/>
    <property type="match status" value="1"/>
</dbReference>
<gene>
    <name evidence="11" type="primary">argS</name>
    <name evidence="15" type="ORF">C7B64_21190</name>
</gene>
<dbReference type="Pfam" id="PF03485">
    <property type="entry name" value="Arg_tRNA_synt_N"/>
    <property type="match status" value="1"/>
</dbReference>
<reference evidence="15 16" key="2">
    <citation type="submission" date="2018-03" db="EMBL/GenBank/DDBJ databases">
        <title>The ancient ancestry and fast evolution of plastids.</title>
        <authorList>
            <person name="Moore K.R."/>
            <person name="Magnabosco C."/>
            <person name="Momper L."/>
            <person name="Gold D.A."/>
            <person name="Bosak T."/>
            <person name="Fournier G.P."/>
        </authorList>
    </citation>
    <scope>NUCLEOTIDE SEQUENCE [LARGE SCALE GENOMIC DNA]</scope>
    <source>
        <strain evidence="15 16">CCAP 1448/3</strain>
    </source>
</reference>
<dbReference type="HAMAP" id="MF_00123">
    <property type="entry name" value="Arg_tRNA_synth"/>
    <property type="match status" value="1"/>
</dbReference>
<dbReference type="Gene3D" id="1.10.730.10">
    <property type="entry name" value="Isoleucyl-tRNA Synthetase, Domain 1"/>
    <property type="match status" value="1"/>
</dbReference>
<dbReference type="InterPro" id="IPR035684">
    <property type="entry name" value="ArgRS_core"/>
</dbReference>
<dbReference type="GO" id="GO:0005737">
    <property type="term" value="C:cytoplasm"/>
    <property type="evidence" value="ECO:0007669"/>
    <property type="project" value="UniProtKB-SubCell"/>
</dbReference>
<evidence type="ECO:0000256" key="2">
    <source>
        <dbReference type="ARBA" id="ARBA00005594"/>
    </source>
</evidence>
<feature type="domain" description="DALR anticodon binding" evidence="13">
    <location>
        <begin position="468"/>
        <end position="585"/>
    </location>
</feature>
<evidence type="ECO:0000256" key="5">
    <source>
        <dbReference type="ARBA" id="ARBA00022598"/>
    </source>
</evidence>
<dbReference type="EMBL" id="PVWJ01000151">
    <property type="protein sequence ID" value="PSB00878.1"/>
    <property type="molecule type" value="Genomic_DNA"/>
</dbReference>
<feature type="short sequence motif" description="'HIGH' region" evidence="11">
    <location>
        <begin position="126"/>
        <end position="136"/>
    </location>
</feature>
<sequence>MDATTEELKKRFAQALEKSFGNEYRDLDPMIVVASNPLFGDYQANLAMSLSKKLKQPPKAIAQSLVANLAISDFCEPVSIAGPGFINIKLQPAYLEKQLQKVYEDTRLGIEPAKSPQRVIVDFSSPNIAKEMHVGHLRSTIIGDCLARILEFRGHKVLRINHVGDWGTQFGMLIAYLKEAYPEALTTQDALDLGDLVTLYRQAKQRFDSDITFQEIARESVVKLQSGDVEARKAWELLCIQSRREFEIIYNLLDVKLEERGESFYNPLLSEVVKDLEATGLLVEDAGAKCVFLEGFSNKEGKPLPLIVQKSDGGYNYATTDLAALRYRIEVDRADRIIYVTDAGQSSHFAQVFQVAKRAGWLTDRIDIVHVPFGLVQGEDGKKLKTRSGDTVRLKDLLDEAIARFSEYLEVDLKAKEREESQEFKETVAKVVGISAVKYADLSQNRLSNYIFSYDKMLAPLGNTAPYILYAYARIRSIGRQGNISFDDLLRDESIKLTEEMELSLAKHLLQFSEALQEVEKDLFPNRICQYLFELSQKFNKFFEHCPVLKSAEPVRTSRLLLCDLTSRTLKLGLSLLGIDVLERM</sequence>
<feature type="domain" description="Arginyl tRNA synthetase N-terminal" evidence="14">
    <location>
        <begin position="6"/>
        <end position="90"/>
    </location>
</feature>
<dbReference type="RefSeq" id="WP_106291124.1">
    <property type="nucleotide sequence ID" value="NZ_CAWNTC010000189.1"/>
</dbReference>
<accession>A0A2T1BY99</accession>
<comment type="subcellular location">
    <subcellularLocation>
        <location evidence="1 11">Cytoplasm</location>
    </subcellularLocation>
</comment>
<evidence type="ECO:0000256" key="9">
    <source>
        <dbReference type="ARBA" id="ARBA00023146"/>
    </source>
</evidence>
<dbReference type="GO" id="GO:0004814">
    <property type="term" value="F:arginine-tRNA ligase activity"/>
    <property type="evidence" value="ECO:0007669"/>
    <property type="project" value="UniProtKB-UniRule"/>
</dbReference>
<dbReference type="SMART" id="SM01016">
    <property type="entry name" value="Arg_tRNA_synt_N"/>
    <property type="match status" value="1"/>
</dbReference>
<evidence type="ECO:0000256" key="11">
    <source>
        <dbReference type="HAMAP-Rule" id="MF_00123"/>
    </source>
</evidence>
<comment type="caution">
    <text evidence="15">The sequence shown here is derived from an EMBL/GenBank/DDBJ whole genome shotgun (WGS) entry which is preliminary data.</text>
</comment>
<dbReference type="InterPro" id="IPR008909">
    <property type="entry name" value="DALR_anticod-bd"/>
</dbReference>
<dbReference type="InterPro" id="IPR014729">
    <property type="entry name" value="Rossmann-like_a/b/a_fold"/>
</dbReference>
<reference evidence="15 16" key="1">
    <citation type="submission" date="2018-02" db="EMBL/GenBank/DDBJ databases">
        <authorList>
            <person name="Cohen D.B."/>
            <person name="Kent A.D."/>
        </authorList>
    </citation>
    <scope>NUCLEOTIDE SEQUENCE [LARGE SCALE GENOMIC DNA]</scope>
    <source>
        <strain evidence="15 16">CCAP 1448/3</strain>
    </source>
</reference>
<evidence type="ECO:0000259" key="13">
    <source>
        <dbReference type="SMART" id="SM00836"/>
    </source>
</evidence>
<evidence type="ECO:0000313" key="16">
    <source>
        <dbReference type="Proteomes" id="UP000238762"/>
    </source>
</evidence>
<comment type="similarity">
    <text evidence="2 11 12">Belongs to the class-I aminoacyl-tRNA synthetase family.</text>
</comment>
<dbReference type="SUPFAM" id="SSF47323">
    <property type="entry name" value="Anticodon-binding domain of a subclass of class I aminoacyl-tRNA synthetases"/>
    <property type="match status" value="1"/>
</dbReference>
<evidence type="ECO:0000259" key="14">
    <source>
        <dbReference type="SMART" id="SM01016"/>
    </source>
</evidence>
<dbReference type="FunFam" id="3.40.50.620:FF:000030">
    <property type="entry name" value="Arginine--tRNA ligase"/>
    <property type="match status" value="1"/>
</dbReference>
<dbReference type="Gene3D" id="3.40.50.620">
    <property type="entry name" value="HUPs"/>
    <property type="match status" value="1"/>
</dbReference>
<dbReference type="Pfam" id="PF05746">
    <property type="entry name" value="DALR_1"/>
    <property type="match status" value="1"/>
</dbReference>
<dbReference type="PANTHER" id="PTHR11956:SF5">
    <property type="entry name" value="ARGININE--TRNA LIGASE, CYTOPLASMIC"/>
    <property type="match status" value="1"/>
</dbReference>
<dbReference type="EC" id="6.1.1.19" evidence="11"/>
<name>A0A2T1BY99_9CYAN</name>
<evidence type="ECO:0000256" key="1">
    <source>
        <dbReference type="ARBA" id="ARBA00004496"/>
    </source>
</evidence>
<dbReference type="InterPro" id="IPR005148">
    <property type="entry name" value="Arg-tRNA-synth_N"/>
</dbReference>
<comment type="subunit">
    <text evidence="3 11">Monomer.</text>
</comment>
<dbReference type="FunFam" id="1.10.730.10:FF:000008">
    <property type="entry name" value="Arginine--tRNA ligase"/>
    <property type="match status" value="1"/>
</dbReference>
<dbReference type="AlphaFoldDB" id="A0A2T1BY99"/>
<dbReference type="PRINTS" id="PR01038">
    <property type="entry name" value="TRNASYNTHARG"/>
</dbReference>
<dbReference type="NCBIfam" id="TIGR00456">
    <property type="entry name" value="argS"/>
    <property type="match status" value="1"/>
</dbReference>
<dbReference type="CDD" id="cd00671">
    <property type="entry name" value="ArgRS_core"/>
    <property type="match status" value="1"/>
</dbReference>
<keyword evidence="7 11" id="KW-0067">ATP-binding</keyword>
<keyword evidence="4 11" id="KW-0963">Cytoplasm</keyword>
<evidence type="ECO:0000256" key="6">
    <source>
        <dbReference type="ARBA" id="ARBA00022741"/>
    </source>
</evidence>
<dbReference type="Gene3D" id="3.30.1360.70">
    <property type="entry name" value="Arginyl tRNA synthetase N-terminal domain"/>
    <property type="match status" value="1"/>
</dbReference>
<dbReference type="GO" id="GO:0006420">
    <property type="term" value="P:arginyl-tRNA aminoacylation"/>
    <property type="evidence" value="ECO:0007669"/>
    <property type="project" value="UniProtKB-UniRule"/>
</dbReference>
<keyword evidence="16" id="KW-1185">Reference proteome</keyword>
<keyword evidence="5 11" id="KW-0436">Ligase</keyword>